<sequence>MRKNLFAQIIGITITLIVLVSLVLGGASYLFAERELVNSGKLNLMHIADGAIPVLEELNDEVVSGSITLEEAKEKARVRLNGPAVSGNEKLFYDFTQSPYTYKENGYIFAYDKDLKVQLHPVLPLGQDMSQVKDKKGNFIVKDLYEISKKGDPSQRYYEFAWPKAGETKMSNKISYTVYFEPWDWAIIIGAYEDEFHTSINTLKILILVISFSTVMLATLLMFLLLRKKLLALKTVTTSIIEVANGNLKNETIHYKSSDEVGQIAKAFNKMSEELRELVGRIQTVGHQTSQSSLELSALAEQTTASSEEIGRAMDEITKGAVSQAGDIEDVNAGTESLAHTMKDLNSQNQQIIKLTQESTNAVSNGRNQVSSLQKANLDSKNSLKTIEHTVEELSGQVRDISGIVSTIGEIANQTNLLALNASIEAARAGEHGKGFAVVASEVRKLAEATNKATDEIQQMIQAIEHQTKDSVAEMNTTMALSEQLDHAVTDTEKEFSNLSSIIQEIIHAINRSSEYINNVDNSIQHLYTGIQNVSAVSEQTSASSEEVMSSVEEQIAAILTISRQAETLTQQSEQLNELIKKFEV</sequence>
<accession>A0ABU5J3W1</accession>
<organism evidence="12 13">
    <name type="scientific">Robertmurraya mangrovi</name>
    <dbReference type="NCBI Taxonomy" id="3098077"/>
    <lineage>
        <taxon>Bacteria</taxon>
        <taxon>Bacillati</taxon>
        <taxon>Bacillota</taxon>
        <taxon>Bacilli</taxon>
        <taxon>Bacillales</taxon>
        <taxon>Bacillaceae</taxon>
        <taxon>Robertmurraya</taxon>
    </lineage>
</organism>
<evidence type="ECO:0000259" key="10">
    <source>
        <dbReference type="PROSITE" id="PS50111"/>
    </source>
</evidence>
<keyword evidence="6 8" id="KW-0807">Transducer</keyword>
<evidence type="ECO:0000313" key="12">
    <source>
        <dbReference type="EMBL" id="MDZ5474087.1"/>
    </source>
</evidence>
<dbReference type="RefSeq" id="WP_322448377.1">
    <property type="nucleotide sequence ID" value="NZ_JAXOFX010000019.1"/>
</dbReference>
<dbReference type="SMART" id="SM00304">
    <property type="entry name" value="HAMP"/>
    <property type="match status" value="2"/>
</dbReference>
<keyword evidence="2" id="KW-1003">Cell membrane</keyword>
<dbReference type="Pfam" id="PF00672">
    <property type="entry name" value="HAMP"/>
    <property type="match status" value="1"/>
</dbReference>
<dbReference type="SUPFAM" id="SSF58104">
    <property type="entry name" value="Methyl-accepting chemotaxis protein (MCP) signaling domain"/>
    <property type="match status" value="1"/>
</dbReference>
<evidence type="ECO:0000313" key="13">
    <source>
        <dbReference type="Proteomes" id="UP001290455"/>
    </source>
</evidence>
<name>A0ABU5J3W1_9BACI</name>
<dbReference type="Pfam" id="PF17200">
    <property type="entry name" value="sCache_2"/>
    <property type="match status" value="1"/>
</dbReference>
<dbReference type="PROSITE" id="PS50885">
    <property type="entry name" value="HAMP"/>
    <property type="match status" value="1"/>
</dbReference>
<feature type="domain" description="Methyl-accepting transducer" evidence="10">
    <location>
        <begin position="299"/>
        <end position="556"/>
    </location>
</feature>
<dbReference type="InterPro" id="IPR004089">
    <property type="entry name" value="MCPsignal_dom"/>
</dbReference>
<dbReference type="Gene3D" id="3.30.450.20">
    <property type="entry name" value="PAS domain"/>
    <property type="match status" value="1"/>
</dbReference>
<feature type="transmembrane region" description="Helical" evidence="9">
    <location>
        <begin position="205"/>
        <end position="226"/>
    </location>
</feature>
<dbReference type="EMBL" id="JAXOFX010000019">
    <property type="protein sequence ID" value="MDZ5474087.1"/>
    <property type="molecule type" value="Genomic_DNA"/>
</dbReference>
<comment type="similarity">
    <text evidence="7">Belongs to the methyl-accepting chemotaxis (MCP) protein family.</text>
</comment>
<dbReference type="Gene3D" id="1.10.287.950">
    <property type="entry name" value="Methyl-accepting chemotaxis protein"/>
    <property type="match status" value="1"/>
</dbReference>
<keyword evidence="5 9" id="KW-0472">Membrane</keyword>
<evidence type="ECO:0000256" key="1">
    <source>
        <dbReference type="ARBA" id="ARBA00004651"/>
    </source>
</evidence>
<evidence type="ECO:0000256" key="7">
    <source>
        <dbReference type="ARBA" id="ARBA00029447"/>
    </source>
</evidence>
<reference evidence="12 13" key="1">
    <citation type="submission" date="2023-11" db="EMBL/GenBank/DDBJ databases">
        <title>Bacillus jintuensis, isolated from a mudflat on the Beibu Gulf coast.</title>
        <authorList>
            <person name="Li M."/>
        </authorList>
    </citation>
    <scope>NUCLEOTIDE SEQUENCE [LARGE SCALE GENOMIC DNA]</scope>
    <source>
        <strain evidence="12 13">31A1R</strain>
    </source>
</reference>
<dbReference type="Pfam" id="PF00015">
    <property type="entry name" value="MCPsignal"/>
    <property type="match status" value="1"/>
</dbReference>
<dbReference type="InterPro" id="IPR033480">
    <property type="entry name" value="sCache_2"/>
</dbReference>
<dbReference type="PANTHER" id="PTHR32089:SF112">
    <property type="entry name" value="LYSOZYME-LIKE PROTEIN-RELATED"/>
    <property type="match status" value="1"/>
</dbReference>
<dbReference type="Gene3D" id="6.10.340.10">
    <property type="match status" value="1"/>
</dbReference>
<comment type="caution">
    <text evidence="12">The sequence shown here is derived from an EMBL/GenBank/DDBJ whole genome shotgun (WGS) entry which is preliminary data.</text>
</comment>
<evidence type="ECO:0000256" key="5">
    <source>
        <dbReference type="ARBA" id="ARBA00023136"/>
    </source>
</evidence>
<dbReference type="SMART" id="SM01049">
    <property type="entry name" value="Cache_2"/>
    <property type="match status" value="1"/>
</dbReference>
<evidence type="ECO:0000259" key="11">
    <source>
        <dbReference type="PROSITE" id="PS50885"/>
    </source>
</evidence>
<dbReference type="CDD" id="cd06225">
    <property type="entry name" value="HAMP"/>
    <property type="match status" value="1"/>
</dbReference>
<keyword evidence="13" id="KW-1185">Reference proteome</keyword>
<gene>
    <name evidence="12" type="ORF">SM124_20395</name>
</gene>
<dbReference type="Proteomes" id="UP001290455">
    <property type="component" value="Unassembled WGS sequence"/>
</dbReference>
<evidence type="ECO:0000256" key="4">
    <source>
        <dbReference type="ARBA" id="ARBA00022989"/>
    </source>
</evidence>
<evidence type="ECO:0000256" key="2">
    <source>
        <dbReference type="ARBA" id="ARBA00022475"/>
    </source>
</evidence>
<feature type="domain" description="HAMP" evidence="11">
    <location>
        <begin position="227"/>
        <end position="280"/>
    </location>
</feature>
<dbReference type="PROSITE" id="PS50111">
    <property type="entry name" value="CHEMOTAXIS_TRANSDUC_2"/>
    <property type="match status" value="1"/>
</dbReference>
<dbReference type="InterPro" id="IPR003660">
    <property type="entry name" value="HAMP_dom"/>
</dbReference>
<evidence type="ECO:0000256" key="6">
    <source>
        <dbReference type="ARBA" id="ARBA00023224"/>
    </source>
</evidence>
<evidence type="ECO:0000256" key="9">
    <source>
        <dbReference type="SAM" id="Phobius"/>
    </source>
</evidence>
<dbReference type="SMART" id="SM00283">
    <property type="entry name" value="MA"/>
    <property type="match status" value="1"/>
</dbReference>
<keyword evidence="4 9" id="KW-1133">Transmembrane helix</keyword>
<proteinExistence type="inferred from homology"/>
<evidence type="ECO:0000256" key="8">
    <source>
        <dbReference type="PROSITE-ProRule" id="PRU00284"/>
    </source>
</evidence>
<protein>
    <submittedName>
        <fullName evidence="12">Methyl-accepting chemotaxis protein</fullName>
    </submittedName>
</protein>
<comment type="subcellular location">
    <subcellularLocation>
        <location evidence="1">Cell membrane</location>
        <topology evidence="1">Multi-pass membrane protein</topology>
    </subcellularLocation>
</comment>
<keyword evidence="3 9" id="KW-0812">Transmembrane</keyword>
<dbReference type="PANTHER" id="PTHR32089">
    <property type="entry name" value="METHYL-ACCEPTING CHEMOTAXIS PROTEIN MCPB"/>
    <property type="match status" value="1"/>
</dbReference>
<evidence type="ECO:0000256" key="3">
    <source>
        <dbReference type="ARBA" id="ARBA00022692"/>
    </source>
</evidence>